<reference evidence="3" key="1">
    <citation type="journal article" date="2020" name="Nat. Commun.">
        <title>Genome assembly of wild tea tree DASZ reveals pedigree and selection history of tea varieties.</title>
        <authorList>
            <person name="Zhang W."/>
            <person name="Zhang Y."/>
            <person name="Qiu H."/>
            <person name="Guo Y."/>
            <person name="Wan H."/>
            <person name="Zhang X."/>
            <person name="Scossa F."/>
            <person name="Alseekh S."/>
            <person name="Zhang Q."/>
            <person name="Wang P."/>
            <person name="Xu L."/>
            <person name="Schmidt M.H."/>
            <person name="Jia X."/>
            <person name="Li D."/>
            <person name="Zhu A."/>
            <person name="Guo F."/>
            <person name="Chen W."/>
            <person name="Ni D."/>
            <person name="Usadel B."/>
            <person name="Fernie A.R."/>
            <person name="Wen W."/>
        </authorList>
    </citation>
    <scope>NUCLEOTIDE SEQUENCE [LARGE SCALE GENOMIC DNA]</scope>
    <source>
        <strain evidence="3">cv. G240</strain>
    </source>
</reference>
<keyword evidence="1" id="KW-0812">Transmembrane</keyword>
<feature type="transmembrane region" description="Helical" evidence="1">
    <location>
        <begin position="92"/>
        <end position="117"/>
    </location>
</feature>
<dbReference type="EMBL" id="JACBKZ010000014">
    <property type="protein sequence ID" value="KAF5933997.1"/>
    <property type="molecule type" value="Genomic_DNA"/>
</dbReference>
<comment type="caution">
    <text evidence="2">The sequence shown here is derived from an EMBL/GenBank/DDBJ whole genome shotgun (WGS) entry which is preliminary data.</text>
</comment>
<feature type="transmembrane region" description="Helical" evidence="1">
    <location>
        <begin position="187"/>
        <end position="209"/>
    </location>
</feature>
<keyword evidence="3" id="KW-1185">Reference proteome</keyword>
<gene>
    <name evidence="2" type="ORF">HYC85_030168</name>
</gene>
<protein>
    <submittedName>
        <fullName evidence="2">Uncharacterized protein</fullName>
    </submittedName>
</protein>
<keyword evidence="1" id="KW-0472">Membrane</keyword>
<feature type="transmembrane region" description="Helical" evidence="1">
    <location>
        <begin position="138"/>
        <end position="167"/>
    </location>
</feature>
<reference evidence="2 3" key="2">
    <citation type="submission" date="2020-07" db="EMBL/GenBank/DDBJ databases">
        <title>Genome assembly of wild tea tree DASZ reveals pedigree and selection history of tea varieties.</title>
        <authorList>
            <person name="Zhang W."/>
        </authorList>
    </citation>
    <scope>NUCLEOTIDE SEQUENCE [LARGE SCALE GENOMIC DNA]</scope>
    <source>
        <strain evidence="3">cv. G240</strain>
        <tissue evidence="2">Leaf</tissue>
    </source>
</reference>
<organism evidence="2 3">
    <name type="scientific">Camellia sinensis</name>
    <name type="common">Tea plant</name>
    <name type="synonym">Thea sinensis</name>
    <dbReference type="NCBI Taxonomy" id="4442"/>
    <lineage>
        <taxon>Eukaryota</taxon>
        <taxon>Viridiplantae</taxon>
        <taxon>Streptophyta</taxon>
        <taxon>Embryophyta</taxon>
        <taxon>Tracheophyta</taxon>
        <taxon>Spermatophyta</taxon>
        <taxon>Magnoliopsida</taxon>
        <taxon>eudicotyledons</taxon>
        <taxon>Gunneridae</taxon>
        <taxon>Pentapetalae</taxon>
        <taxon>asterids</taxon>
        <taxon>Ericales</taxon>
        <taxon>Theaceae</taxon>
        <taxon>Camellia</taxon>
    </lineage>
</organism>
<dbReference type="Proteomes" id="UP000593564">
    <property type="component" value="Unassembled WGS sequence"/>
</dbReference>
<sequence length="335" mass="37328">MEEQLPSIPMERTSKIFRRSIFTFLQKYQYFTTTSLLLALPFSASILMSQALLPFFPLLPTIHNRLRSLFYAAEFPPSQFFSILNLNLSQTIASSIFALPFTLSFLLMAKATIIQALNHHYHNKPSSLSSFLSIYNPILLTQLCNSLVILSANATCFSLFFIAFNTLEGSGYYSSTSLHLLSATGAIVYSIVLANTLIICNLALVSSGMDKCGGYLALLKACLLVRGRTGTALALAILVNIALSAVEALFQYRVVRAFYAAKSSFSSMALEGFLIAYLYSIIVVIDTIVSCVFFKSCQKACRIDQEGRCDYRIEIERRDFDRLNAAKVKNLEEFP</sequence>
<name>A0A7J7G0M8_CAMSI</name>
<evidence type="ECO:0000256" key="1">
    <source>
        <dbReference type="SAM" id="Phobius"/>
    </source>
</evidence>
<accession>A0A7J7G0M8</accession>
<proteinExistence type="predicted"/>
<dbReference type="PANTHER" id="PTHR33133:SF3">
    <property type="entry name" value="TRANSMEMBRANE PROTEIN"/>
    <property type="match status" value="1"/>
</dbReference>
<keyword evidence="1" id="KW-1133">Transmembrane helix</keyword>
<evidence type="ECO:0000313" key="2">
    <source>
        <dbReference type="EMBL" id="KAF5933997.1"/>
    </source>
</evidence>
<dbReference type="AlphaFoldDB" id="A0A7J7G0M8"/>
<evidence type="ECO:0000313" key="3">
    <source>
        <dbReference type="Proteomes" id="UP000593564"/>
    </source>
</evidence>
<feature type="transmembrane region" description="Helical" evidence="1">
    <location>
        <begin position="36"/>
        <end position="56"/>
    </location>
</feature>
<dbReference type="PANTHER" id="PTHR33133">
    <property type="entry name" value="OS08G0107100 PROTEIN-RELATED"/>
    <property type="match status" value="1"/>
</dbReference>
<feature type="transmembrane region" description="Helical" evidence="1">
    <location>
        <begin position="230"/>
        <end position="252"/>
    </location>
</feature>
<feature type="transmembrane region" description="Helical" evidence="1">
    <location>
        <begin position="272"/>
        <end position="294"/>
    </location>
</feature>